<evidence type="ECO:0000313" key="1">
    <source>
        <dbReference type="EMBL" id="KAJ1116036.1"/>
    </source>
</evidence>
<dbReference type="EMBL" id="JANPWB010000012">
    <property type="protein sequence ID" value="KAJ1116036.1"/>
    <property type="molecule type" value="Genomic_DNA"/>
</dbReference>
<sequence>MVCELCSDACLVSCFRRSAYFVLDDFQILPSTPLNFCAVGLHRRSMATILRAPRVIPRWVRLVESPFSSDSRWRLPFCVRLQLQSKLALRGYYATFESAVVSSLVTGKSAICSPFEILSGGVMVVREQSRVPELPYSAAHTMPVLATPPSSVLTVKHS</sequence>
<dbReference type="Proteomes" id="UP001066276">
    <property type="component" value="Chromosome 8"/>
</dbReference>
<reference evidence="1" key="1">
    <citation type="journal article" date="2022" name="bioRxiv">
        <title>Sequencing and chromosome-scale assembly of the giantPleurodeles waltlgenome.</title>
        <authorList>
            <person name="Brown T."/>
            <person name="Elewa A."/>
            <person name="Iarovenko S."/>
            <person name="Subramanian E."/>
            <person name="Araus A.J."/>
            <person name="Petzold A."/>
            <person name="Susuki M."/>
            <person name="Suzuki K.-i.T."/>
            <person name="Hayashi T."/>
            <person name="Toyoda A."/>
            <person name="Oliveira C."/>
            <person name="Osipova E."/>
            <person name="Leigh N.D."/>
            <person name="Simon A."/>
            <person name="Yun M.H."/>
        </authorList>
    </citation>
    <scope>NUCLEOTIDE SEQUENCE</scope>
    <source>
        <strain evidence="1">20211129_DDA</strain>
        <tissue evidence="1">Liver</tissue>
    </source>
</reference>
<comment type="caution">
    <text evidence="1">The sequence shown here is derived from an EMBL/GenBank/DDBJ whole genome shotgun (WGS) entry which is preliminary data.</text>
</comment>
<gene>
    <name evidence="1" type="ORF">NDU88_004255</name>
</gene>
<organism evidence="1 2">
    <name type="scientific">Pleurodeles waltl</name>
    <name type="common">Iberian ribbed newt</name>
    <dbReference type="NCBI Taxonomy" id="8319"/>
    <lineage>
        <taxon>Eukaryota</taxon>
        <taxon>Metazoa</taxon>
        <taxon>Chordata</taxon>
        <taxon>Craniata</taxon>
        <taxon>Vertebrata</taxon>
        <taxon>Euteleostomi</taxon>
        <taxon>Amphibia</taxon>
        <taxon>Batrachia</taxon>
        <taxon>Caudata</taxon>
        <taxon>Salamandroidea</taxon>
        <taxon>Salamandridae</taxon>
        <taxon>Pleurodelinae</taxon>
        <taxon>Pleurodeles</taxon>
    </lineage>
</organism>
<accession>A0AAV7NKH5</accession>
<proteinExistence type="predicted"/>
<dbReference type="AlphaFoldDB" id="A0AAV7NKH5"/>
<protein>
    <submittedName>
        <fullName evidence="1">Uncharacterized protein</fullName>
    </submittedName>
</protein>
<keyword evidence="2" id="KW-1185">Reference proteome</keyword>
<name>A0AAV7NKH5_PLEWA</name>
<evidence type="ECO:0000313" key="2">
    <source>
        <dbReference type="Proteomes" id="UP001066276"/>
    </source>
</evidence>